<dbReference type="InterPro" id="IPR025533">
    <property type="entry name" value="DUF4419"/>
</dbReference>
<protein>
    <submittedName>
        <fullName evidence="1">Uncharacterized protein</fullName>
    </submittedName>
</protein>
<proteinExistence type="predicted"/>
<gene>
    <name evidence="1" type="ORF">NLJ89_g9380</name>
</gene>
<comment type="caution">
    <text evidence="1">The sequence shown here is derived from an EMBL/GenBank/DDBJ whole genome shotgun (WGS) entry which is preliminary data.</text>
</comment>
<accession>A0A9W8JQX3</accession>
<keyword evidence="2" id="KW-1185">Reference proteome</keyword>
<dbReference type="PANTHER" id="PTHR31252">
    <property type="entry name" value="DUF4419 DOMAIN-CONTAINING PROTEIN"/>
    <property type="match status" value="1"/>
</dbReference>
<dbReference type="AlphaFoldDB" id="A0A9W8JQX3"/>
<dbReference type="OrthoDB" id="9978173at2759"/>
<dbReference type="Pfam" id="PF14388">
    <property type="entry name" value="DUF4419"/>
    <property type="match status" value="2"/>
</dbReference>
<reference evidence="1" key="1">
    <citation type="submission" date="2022-07" db="EMBL/GenBank/DDBJ databases">
        <title>Genome Sequence of Agrocybe chaxingu.</title>
        <authorList>
            <person name="Buettner E."/>
        </authorList>
    </citation>
    <scope>NUCLEOTIDE SEQUENCE</scope>
    <source>
        <strain evidence="1">MP-N11</strain>
    </source>
</reference>
<evidence type="ECO:0000313" key="2">
    <source>
        <dbReference type="Proteomes" id="UP001148786"/>
    </source>
</evidence>
<evidence type="ECO:0000313" key="1">
    <source>
        <dbReference type="EMBL" id="KAJ3501334.1"/>
    </source>
</evidence>
<dbReference type="EMBL" id="JANKHO010001452">
    <property type="protein sequence ID" value="KAJ3501334.1"/>
    <property type="molecule type" value="Genomic_DNA"/>
</dbReference>
<organism evidence="1 2">
    <name type="scientific">Agrocybe chaxingu</name>
    <dbReference type="NCBI Taxonomy" id="84603"/>
    <lineage>
        <taxon>Eukaryota</taxon>
        <taxon>Fungi</taxon>
        <taxon>Dikarya</taxon>
        <taxon>Basidiomycota</taxon>
        <taxon>Agaricomycotina</taxon>
        <taxon>Agaricomycetes</taxon>
        <taxon>Agaricomycetidae</taxon>
        <taxon>Agaricales</taxon>
        <taxon>Agaricineae</taxon>
        <taxon>Strophariaceae</taxon>
        <taxon>Agrocybe</taxon>
    </lineage>
</organism>
<dbReference type="Proteomes" id="UP001148786">
    <property type="component" value="Unassembled WGS sequence"/>
</dbReference>
<sequence>MIGASHDRILTSLSQLRTTVYILRHPPAPPPLPNQAQQLQEWRTSAEFQMADVRTQNNGFVKTVVEAYNGHHHHLVIKPDDIWISILSQLSVLNIHVNAKSKELRSLFVKHQGKKTLRVYMPGNQRIVDFGSLSVQKTDEIQKKCRSKNSDPEPERWATLLRPVLRWFVDVFTRAESGLEPDVDFWNQIANRYLFGSGASFLSGWITAFCVWDSTTEKWQGSPRSSVPQTRLGSTPKSHAQLVLEEATYPVIDTHKVPMGYCEVDVKVRDAEGEVDCVMVAGHMASLVRGESKDTLAPLASWFMYVRPEEVESDTALLDEVSRKGKSSSEMVVKANEPSWKAKLRKILCSA</sequence>
<name>A0A9W8JQX3_9AGAR</name>
<dbReference type="PANTHER" id="PTHR31252:SF11">
    <property type="entry name" value="DUF4419 DOMAIN-CONTAINING PROTEIN"/>
    <property type="match status" value="1"/>
</dbReference>